<protein>
    <submittedName>
        <fullName evidence="3">Uncharacterized protein</fullName>
    </submittedName>
</protein>
<sequence length="303" mass="33101">MSAPKPILYHYHFSPYAHKISYYLTLRSLPFFTVPQPPVLPRPDLALLGITYRRIPLLALGNVVYADTPLILAELEQRFPDGALGGGEEAKTWAKWSDKVFRSAVGCIPANAVTGSEAFRKDREDFQGRALPAGAAAANRPRALAGLAKGFEKVEDTLKDGRDWIMSGKVTLADVNAVWVLEWMINLQGALEGSDITKEKYPLTFAWVERFLGCMGKIARGDLITGEQAKAMILAEAEEEKAGDTAKVTPVDTGRNHPQFGRLVACEGGRVILEVTPSEESRTVKVVFPEDGFEVATADAAKL</sequence>
<evidence type="ECO:0000313" key="3">
    <source>
        <dbReference type="EMBL" id="KAA8897841.1"/>
    </source>
</evidence>
<proteinExistence type="predicted"/>
<evidence type="ECO:0000259" key="2">
    <source>
        <dbReference type="Pfam" id="PF25907"/>
    </source>
</evidence>
<dbReference type="InterPro" id="IPR004045">
    <property type="entry name" value="Glutathione_S-Trfase_N"/>
</dbReference>
<dbReference type="Proteomes" id="UP000326924">
    <property type="component" value="Unassembled WGS sequence"/>
</dbReference>
<dbReference type="CDD" id="cd00570">
    <property type="entry name" value="GST_N_family"/>
    <property type="match status" value="1"/>
</dbReference>
<evidence type="ECO:0000313" key="4">
    <source>
        <dbReference type="Proteomes" id="UP000326924"/>
    </source>
</evidence>
<accession>A0A5J5EP16</accession>
<dbReference type="OrthoDB" id="202840at2759"/>
<dbReference type="InParanoid" id="A0A5J5EP16"/>
<gene>
    <name evidence="3" type="ORF">FN846DRAFT_223169</name>
</gene>
<comment type="caution">
    <text evidence="3">The sequence shown here is derived from an EMBL/GenBank/DDBJ whole genome shotgun (WGS) entry which is preliminary data.</text>
</comment>
<feature type="domain" description="DUF7962" evidence="2">
    <location>
        <begin position="107"/>
        <end position="213"/>
    </location>
</feature>
<dbReference type="EMBL" id="VXIS01000190">
    <property type="protein sequence ID" value="KAA8897841.1"/>
    <property type="molecule type" value="Genomic_DNA"/>
</dbReference>
<organism evidence="3 4">
    <name type="scientific">Sphaerosporella brunnea</name>
    <dbReference type="NCBI Taxonomy" id="1250544"/>
    <lineage>
        <taxon>Eukaryota</taxon>
        <taxon>Fungi</taxon>
        <taxon>Dikarya</taxon>
        <taxon>Ascomycota</taxon>
        <taxon>Pezizomycotina</taxon>
        <taxon>Pezizomycetes</taxon>
        <taxon>Pezizales</taxon>
        <taxon>Pyronemataceae</taxon>
        <taxon>Sphaerosporella</taxon>
    </lineage>
</organism>
<dbReference type="SUPFAM" id="SSF47616">
    <property type="entry name" value="GST C-terminal domain-like"/>
    <property type="match status" value="1"/>
</dbReference>
<evidence type="ECO:0000259" key="1">
    <source>
        <dbReference type="Pfam" id="PF13417"/>
    </source>
</evidence>
<feature type="domain" description="GST N-terminal" evidence="1">
    <location>
        <begin position="8"/>
        <end position="80"/>
    </location>
</feature>
<dbReference type="AlphaFoldDB" id="A0A5J5EP16"/>
<reference evidence="3 4" key="1">
    <citation type="submission" date="2019-09" db="EMBL/GenBank/DDBJ databases">
        <title>Draft genome of the ectomycorrhizal ascomycete Sphaerosporella brunnea.</title>
        <authorList>
            <consortium name="DOE Joint Genome Institute"/>
            <person name="Benucci G.M."/>
            <person name="Marozzi G."/>
            <person name="Antonielli L."/>
            <person name="Sanchez S."/>
            <person name="Marco P."/>
            <person name="Wang X."/>
            <person name="Falini L.B."/>
            <person name="Barry K."/>
            <person name="Haridas S."/>
            <person name="Lipzen A."/>
            <person name="Labutti K."/>
            <person name="Grigoriev I.V."/>
            <person name="Murat C."/>
            <person name="Martin F."/>
            <person name="Albertini E."/>
            <person name="Donnini D."/>
            <person name="Bonito G."/>
        </authorList>
    </citation>
    <scope>NUCLEOTIDE SEQUENCE [LARGE SCALE GENOMIC DNA]</scope>
    <source>
        <strain evidence="3 4">Sb_GMNB300</strain>
    </source>
</reference>
<dbReference type="Gene3D" id="3.40.30.110">
    <property type="match status" value="2"/>
</dbReference>
<dbReference type="InterPro" id="IPR036282">
    <property type="entry name" value="Glutathione-S-Trfase_C_sf"/>
</dbReference>
<dbReference type="InterPro" id="IPR036249">
    <property type="entry name" value="Thioredoxin-like_sf"/>
</dbReference>
<dbReference type="CDD" id="cd00299">
    <property type="entry name" value="GST_C_family"/>
    <property type="match status" value="1"/>
</dbReference>
<dbReference type="Pfam" id="PF13417">
    <property type="entry name" value="GST_N_3"/>
    <property type="match status" value="1"/>
</dbReference>
<dbReference type="Pfam" id="PF25907">
    <property type="entry name" value="DUF7962"/>
    <property type="match status" value="1"/>
</dbReference>
<name>A0A5J5EP16_9PEZI</name>
<dbReference type="InterPro" id="IPR058268">
    <property type="entry name" value="DUF7962"/>
</dbReference>
<keyword evidence="4" id="KW-1185">Reference proteome</keyword>
<dbReference type="SUPFAM" id="SSF52833">
    <property type="entry name" value="Thioredoxin-like"/>
    <property type="match status" value="1"/>
</dbReference>